<proteinExistence type="predicted"/>
<dbReference type="PANTHER" id="PTHR36324">
    <property type="entry name" value="OS09G0460100 PROTEIN"/>
    <property type="match status" value="1"/>
</dbReference>
<sequence length="204" mass="23670">MGFSPNQESPNHSKRFKFLVSTLKDAFSNCHSFRKRRQSSPEDDPICDYDDEEEVFISAVISQYIELKCRRKTTITTDKFTWAFSPTTGDLFISARLRTKEEDNKDQVKEERDDFYSVASRLSPCSSATSFEAFVTAKTIFSRSSSLDRIDFQDSWMHSVIQELSDCEGWPFGLYRKALLLPPLPKSPSDSWSWRKSTRMVKMH</sequence>
<keyword evidence="2" id="KW-1185">Reference proteome</keyword>
<name>A0A9Q1MJ40_9SOLA</name>
<reference evidence="2" key="1">
    <citation type="journal article" date="2023" name="Proc. Natl. Acad. Sci. U.S.A.">
        <title>Genomic and structural basis for evolution of tropane alkaloid biosynthesis.</title>
        <authorList>
            <person name="Wanga Y.-J."/>
            <person name="Taina T."/>
            <person name="Yua J.-Y."/>
            <person name="Lia J."/>
            <person name="Xua B."/>
            <person name="Chenc J."/>
            <person name="D'Auriad J.C."/>
            <person name="Huanga J.-P."/>
            <person name="Huanga S.-X."/>
        </authorList>
    </citation>
    <scope>NUCLEOTIDE SEQUENCE [LARGE SCALE GENOMIC DNA]</scope>
    <source>
        <strain evidence="2">cv. KIB-2019</strain>
    </source>
</reference>
<dbReference type="PANTHER" id="PTHR36324:SF5">
    <property type="match status" value="1"/>
</dbReference>
<dbReference type="AlphaFoldDB" id="A0A9Q1MJ40"/>
<dbReference type="OrthoDB" id="1930572at2759"/>
<gene>
    <name evidence="1" type="ORF">K7X08_027545</name>
</gene>
<dbReference type="EMBL" id="JAJAGQ010000006">
    <property type="protein sequence ID" value="KAJ8561355.1"/>
    <property type="molecule type" value="Genomic_DNA"/>
</dbReference>
<organism evidence="1 2">
    <name type="scientific">Anisodus acutangulus</name>
    <dbReference type="NCBI Taxonomy" id="402998"/>
    <lineage>
        <taxon>Eukaryota</taxon>
        <taxon>Viridiplantae</taxon>
        <taxon>Streptophyta</taxon>
        <taxon>Embryophyta</taxon>
        <taxon>Tracheophyta</taxon>
        <taxon>Spermatophyta</taxon>
        <taxon>Magnoliopsida</taxon>
        <taxon>eudicotyledons</taxon>
        <taxon>Gunneridae</taxon>
        <taxon>Pentapetalae</taxon>
        <taxon>asterids</taxon>
        <taxon>lamiids</taxon>
        <taxon>Solanales</taxon>
        <taxon>Solanaceae</taxon>
        <taxon>Solanoideae</taxon>
        <taxon>Hyoscyameae</taxon>
        <taxon>Anisodus</taxon>
    </lineage>
</organism>
<evidence type="ECO:0000313" key="1">
    <source>
        <dbReference type="EMBL" id="KAJ8561355.1"/>
    </source>
</evidence>
<evidence type="ECO:0000313" key="2">
    <source>
        <dbReference type="Proteomes" id="UP001152561"/>
    </source>
</evidence>
<comment type="caution">
    <text evidence="1">The sequence shown here is derived from an EMBL/GenBank/DDBJ whole genome shotgun (WGS) entry which is preliminary data.</text>
</comment>
<protein>
    <submittedName>
        <fullName evidence="1">Uncharacterized protein</fullName>
    </submittedName>
</protein>
<accession>A0A9Q1MJ40</accession>
<dbReference type="Proteomes" id="UP001152561">
    <property type="component" value="Unassembled WGS sequence"/>
</dbReference>